<dbReference type="CDD" id="cd00610">
    <property type="entry name" value="OAT_like"/>
    <property type="match status" value="1"/>
</dbReference>
<dbReference type="Pfam" id="PF00202">
    <property type="entry name" value="Aminotran_3"/>
    <property type="match status" value="1"/>
</dbReference>
<dbReference type="PROSITE" id="PS00600">
    <property type="entry name" value="AA_TRANSFER_CLASS_3"/>
    <property type="match status" value="1"/>
</dbReference>
<dbReference type="Gene3D" id="3.40.640.10">
    <property type="entry name" value="Type I PLP-dependent aspartate aminotransferase-like (Major domain)"/>
    <property type="match status" value="1"/>
</dbReference>
<dbReference type="Proteomes" id="UP001302949">
    <property type="component" value="Unassembled WGS sequence"/>
</dbReference>
<dbReference type="PANTHER" id="PTHR11986:SF18">
    <property type="entry name" value="ORNITHINE AMINOTRANSFERASE, MITOCHONDRIAL"/>
    <property type="match status" value="1"/>
</dbReference>
<evidence type="ECO:0000256" key="7">
    <source>
        <dbReference type="ARBA" id="ARBA00030587"/>
    </source>
</evidence>
<sequence>MTELNFATASASEKAMQLEDRFGAHNYHPMPVVLQKGEGVFVWDVENKKYFDFLSAYSAVNQGHCHPKIINALVAQAQNLTLTSRAFYSDQLGICEKFLCEYFGYDKVLMMNSGAEGGETALKLTRKWAYKVKGIPQNQAKTVYAAGNFWGRTIAAISSSTDPSSYSDYGPLLQGYEIIPYNDLDALAEVLKDPNVAGFMVEPIQGEAGVVVPDEGYLKKAYEMCREKNVLFIADEVQTGIGRTGKRLACDHEGFLPDILILGKALSGGTYPVSAVLCRDEIMLTIKPGEHGSTYGGNPLACAVTVAALSVIKDEKLAENADTIGVIFRERMNQLIEKRPDLIRLVRGKGLLNAIEINTDEESEIAWNLCVAFKENGLLAKPTHGNKIRFAPPLVITAEQMNEACDIIENVVLNW</sequence>
<evidence type="ECO:0000256" key="8">
    <source>
        <dbReference type="RuleBase" id="RU003560"/>
    </source>
</evidence>
<dbReference type="InterPro" id="IPR015422">
    <property type="entry name" value="PyrdxlP-dep_Trfase_small"/>
</dbReference>
<evidence type="ECO:0000256" key="6">
    <source>
        <dbReference type="ARBA" id="ARBA00022898"/>
    </source>
</evidence>
<dbReference type="SUPFAM" id="SSF53383">
    <property type="entry name" value="PLP-dependent transferases"/>
    <property type="match status" value="1"/>
</dbReference>
<evidence type="ECO:0000256" key="5">
    <source>
        <dbReference type="ARBA" id="ARBA00022679"/>
    </source>
</evidence>
<dbReference type="Gene3D" id="3.90.1150.10">
    <property type="entry name" value="Aspartate Aminotransferase, domain 1"/>
    <property type="match status" value="1"/>
</dbReference>
<keyword evidence="10" id="KW-1185">Reference proteome</keyword>
<comment type="cofactor">
    <cofactor evidence="1">
        <name>pyridoxal 5'-phosphate</name>
        <dbReference type="ChEBI" id="CHEBI:597326"/>
    </cofactor>
</comment>
<evidence type="ECO:0000256" key="2">
    <source>
        <dbReference type="ARBA" id="ARBA00004998"/>
    </source>
</evidence>
<dbReference type="InterPro" id="IPR015421">
    <property type="entry name" value="PyrdxlP-dep_Trfase_major"/>
</dbReference>
<comment type="similarity">
    <text evidence="8">Belongs to the class-III pyridoxal-phosphate-dependent aminotransferase family.</text>
</comment>
<dbReference type="InterPro" id="IPR005814">
    <property type="entry name" value="Aminotrans_3"/>
</dbReference>
<evidence type="ECO:0000313" key="9">
    <source>
        <dbReference type="EMBL" id="MEA5137720.1"/>
    </source>
</evidence>
<protein>
    <recommendedName>
        <fullName evidence="3">ornithine aminotransferase</fullName>
        <ecNumber evidence="3">2.6.1.13</ecNumber>
    </recommendedName>
    <alternativeName>
        <fullName evidence="7">Ornithine--oxo-acid aminotransferase</fullName>
    </alternativeName>
</protein>
<keyword evidence="4 9" id="KW-0032">Aminotransferase</keyword>
<dbReference type="GO" id="GO:0004587">
    <property type="term" value="F:ornithine aminotransferase activity"/>
    <property type="evidence" value="ECO:0007669"/>
    <property type="project" value="UniProtKB-EC"/>
</dbReference>
<name>A0ABU5Q4G3_9BACT</name>
<dbReference type="RefSeq" id="WP_323294899.1">
    <property type="nucleotide sequence ID" value="NZ_JAYFUM010000001.1"/>
</dbReference>
<comment type="pathway">
    <text evidence="2">Amino-acid biosynthesis; L-proline biosynthesis; L-glutamate 5-semialdehyde from L-ornithine: step 1/1.</text>
</comment>
<proteinExistence type="inferred from homology"/>
<dbReference type="NCBIfam" id="TIGR01885">
    <property type="entry name" value="Orn_aminotrans"/>
    <property type="match status" value="1"/>
</dbReference>
<organism evidence="9 10">
    <name type="scientific">Arcicella rigui</name>
    <dbReference type="NCBI Taxonomy" id="797020"/>
    <lineage>
        <taxon>Bacteria</taxon>
        <taxon>Pseudomonadati</taxon>
        <taxon>Bacteroidota</taxon>
        <taxon>Cytophagia</taxon>
        <taxon>Cytophagales</taxon>
        <taxon>Flectobacillaceae</taxon>
        <taxon>Arcicella</taxon>
    </lineage>
</organism>
<keyword evidence="6 8" id="KW-0663">Pyridoxal phosphate</keyword>
<keyword evidence="5 9" id="KW-0808">Transferase</keyword>
<evidence type="ECO:0000256" key="3">
    <source>
        <dbReference type="ARBA" id="ARBA00012924"/>
    </source>
</evidence>
<evidence type="ECO:0000256" key="4">
    <source>
        <dbReference type="ARBA" id="ARBA00022576"/>
    </source>
</evidence>
<accession>A0ABU5Q4G3</accession>
<dbReference type="EMBL" id="JAYFUM010000001">
    <property type="protein sequence ID" value="MEA5137720.1"/>
    <property type="molecule type" value="Genomic_DNA"/>
</dbReference>
<dbReference type="PIRSF" id="PIRSF000521">
    <property type="entry name" value="Transaminase_4ab_Lys_Orn"/>
    <property type="match status" value="1"/>
</dbReference>
<comment type="caution">
    <text evidence="9">The sequence shown here is derived from an EMBL/GenBank/DDBJ whole genome shotgun (WGS) entry which is preliminary data.</text>
</comment>
<reference evidence="9 10" key="1">
    <citation type="submission" date="2023-12" db="EMBL/GenBank/DDBJ databases">
        <title>Novel species of the genus Arcicella isolated from rivers.</title>
        <authorList>
            <person name="Lu H."/>
        </authorList>
    </citation>
    <scope>NUCLEOTIDE SEQUENCE [LARGE SCALE GENOMIC DNA]</scope>
    <source>
        <strain evidence="9 10">KCTC 23307</strain>
    </source>
</reference>
<dbReference type="InterPro" id="IPR049704">
    <property type="entry name" value="Aminotrans_3_PPA_site"/>
</dbReference>
<dbReference type="InterPro" id="IPR050103">
    <property type="entry name" value="Class-III_PLP-dep_AT"/>
</dbReference>
<gene>
    <name evidence="9" type="primary">rocD</name>
    <name evidence="9" type="ORF">VB248_01170</name>
</gene>
<dbReference type="InterPro" id="IPR010164">
    <property type="entry name" value="Orn_aminotrans"/>
</dbReference>
<dbReference type="EC" id="2.6.1.13" evidence="3"/>
<dbReference type="PANTHER" id="PTHR11986">
    <property type="entry name" value="AMINOTRANSFERASE CLASS III"/>
    <property type="match status" value="1"/>
</dbReference>
<evidence type="ECO:0000313" key="10">
    <source>
        <dbReference type="Proteomes" id="UP001302949"/>
    </source>
</evidence>
<evidence type="ECO:0000256" key="1">
    <source>
        <dbReference type="ARBA" id="ARBA00001933"/>
    </source>
</evidence>
<dbReference type="InterPro" id="IPR015424">
    <property type="entry name" value="PyrdxlP-dep_Trfase"/>
</dbReference>